<protein>
    <recommendedName>
        <fullName evidence="2">SecDF P1 head subdomain domain-containing protein</fullName>
    </recommendedName>
</protein>
<dbReference type="EMBL" id="JBHFNQ010000179">
    <property type="protein sequence ID" value="MFB2879760.1"/>
    <property type="molecule type" value="Genomic_DNA"/>
</dbReference>
<accession>A0ABV4XAE0</accession>
<evidence type="ECO:0000313" key="3">
    <source>
        <dbReference type="EMBL" id="MFB2879760.1"/>
    </source>
</evidence>
<name>A0ABV4XAE0_9CYAN</name>
<comment type="caution">
    <text evidence="3">The sequence shown here is derived from an EMBL/GenBank/DDBJ whole genome shotgun (WGS) entry which is preliminary data.</text>
</comment>
<dbReference type="Proteomes" id="UP001576774">
    <property type="component" value="Unassembled WGS sequence"/>
</dbReference>
<sequence>MEKPSGLLAVSVVLLMGAIAVVFPFPLRILLFPQPIQRVLAGTVQLEFRREINKPEIQTQLQARRTELMQLKLKQAELEQTNNAAEIARISQQIKQKDREIKDLLYQLYEPVGLTQKNVKNAFATPDKTNNWWNVAIEFDSEGAEKFAQLTKSVAGTGRAIGIFLNNELISSPIVDAQYAQTGIIGGRAVITGHFTAKSADELAVQLGGGNSAIP</sequence>
<keyword evidence="1" id="KW-0175">Coiled coil</keyword>
<feature type="domain" description="SecDF P1 head subdomain" evidence="2">
    <location>
        <begin position="106"/>
        <end position="210"/>
    </location>
</feature>
<dbReference type="InterPro" id="IPR054384">
    <property type="entry name" value="SecDF_P1_head"/>
</dbReference>
<evidence type="ECO:0000256" key="1">
    <source>
        <dbReference type="SAM" id="Coils"/>
    </source>
</evidence>
<keyword evidence="4" id="KW-1185">Reference proteome</keyword>
<evidence type="ECO:0000259" key="2">
    <source>
        <dbReference type="Pfam" id="PF22599"/>
    </source>
</evidence>
<dbReference type="Gene3D" id="3.30.1360.200">
    <property type="match status" value="1"/>
</dbReference>
<proteinExistence type="predicted"/>
<feature type="coiled-coil region" evidence="1">
    <location>
        <begin position="61"/>
        <end position="107"/>
    </location>
</feature>
<organism evidence="3 4">
    <name type="scientific">Floridaenema aerugineum BLCC-F46</name>
    <dbReference type="NCBI Taxonomy" id="3153654"/>
    <lineage>
        <taxon>Bacteria</taxon>
        <taxon>Bacillati</taxon>
        <taxon>Cyanobacteriota</taxon>
        <taxon>Cyanophyceae</taxon>
        <taxon>Oscillatoriophycideae</taxon>
        <taxon>Aerosakkonematales</taxon>
        <taxon>Aerosakkonemataceae</taxon>
        <taxon>Floridanema</taxon>
        <taxon>Floridanema aerugineum</taxon>
    </lineage>
</organism>
<dbReference type="Pfam" id="PF22599">
    <property type="entry name" value="SecDF_P1_head"/>
    <property type="match status" value="1"/>
</dbReference>
<gene>
    <name evidence="3" type="ORF">ACE1CC_23145</name>
</gene>
<dbReference type="RefSeq" id="WP_413272794.1">
    <property type="nucleotide sequence ID" value="NZ_JBHFNQ010000179.1"/>
</dbReference>
<reference evidence="3 4" key="1">
    <citation type="submission" date="2024-09" db="EMBL/GenBank/DDBJ databases">
        <title>Floridaenema gen nov. (Aerosakkonemataceae, Aerosakkonematales ord. nov., Cyanobacteria) from benthic tropical and subtropical fresh waters, with the description of four new species.</title>
        <authorList>
            <person name="Moretto J.A."/>
            <person name="Berthold D.E."/>
            <person name="Lefler F.W."/>
            <person name="Huang I.-S."/>
            <person name="Laughinghouse H. IV."/>
        </authorList>
    </citation>
    <scope>NUCLEOTIDE SEQUENCE [LARGE SCALE GENOMIC DNA]</scope>
    <source>
        <strain evidence="3 4">BLCC-F46</strain>
    </source>
</reference>
<evidence type="ECO:0000313" key="4">
    <source>
        <dbReference type="Proteomes" id="UP001576774"/>
    </source>
</evidence>